<evidence type="ECO:0000313" key="2">
    <source>
        <dbReference type="EMBL" id="QHV99263.1"/>
    </source>
</evidence>
<keyword evidence="1" id="KW-0472">Membrane</keyword>
<accession>A0A6P1W1H8</accession>
<dbReference type="RefSeq" id="WP_162389666.1">
    <property type="nucleotide sequence ID" value="NZ_CP045997.1"/>
</dbReference>
<gene>
    <name evidence="2" type="ORF">GJR95_31495</name>
</gene>
<keyword evidence="1" id="KW-0812">Transmembrane</keyword>
<sequence>MMTITILAILAALAINGLFCTIMLRSLPLADWLIHVRYWWLTNRATIITALIHRTLLLLFFIGLFVGLWMLAYHGLILY</sequence>
<keyword evidence="3" id="KW-1185">Reference proteome</keyword>
<dbReference type="Proteomes" id="UP000464577">
    <property type="component" value="Chromosome"/>
</dbReference>
<protein>
    <submittedName>
        <fullName evidence="2">Uncharacterized protein</fullName>
    </submittedName>
</protein>
<organism evidence="2 3">
    <name type="scientific">Spirosoma endbachense</name>
    <dbReference type="NCBI Taxonomy" id="2666025"/>
    <lineage>
        <taxon>Bacteria</taxon>
        <taxon>Pseudomonadati</taxon>
        <taxon>Bacteroidota</taxon>
        <taxon>Cytophagia</taxon>
        <taxon>Cytophagales</taxon>
        <taxon>Cytophagaceae</taxon>
        <taxon>Spirosoma</taxon>
    </lineage>
</organism>
<evidence type="ECO:0000313" key="3">
    <source>
        <dbReference type="Proteomes" id="UP000464577"/>
    </source>
</evidence>
<dbReference type="EMBL" id="CP045997">
    <property type="protein sequence ID" value="QHV99263.1"/>
    <property type="molecule type" value="Genomic_DNA"/>
</dbReference>
<proteinExistence type="predicted"/>
<evidence type="ECO:0000256" key="1">
    <source>
        <dbReference type="SAM" id="Phobius"/>
    </source>
</evidence>
<feature type="transmembrane region" description="Helical" evidence="1">
    <location>
        <begin position="44"/>
        <end position="71"/>
    </location>
</feature>
<name>A0A6P1W1H8_9BACT</name>
<keyword evidence="1" id="KW-1133">Transmembrane helix</keyword>
<dbReference type="KEGG" id="senf:GJR95_31495"/>
<reference evidence="2 3" key="1">
    <citation type="submission" date="2019-11" db="EMBL/GenBank/DDBJ databases">
        <title>Spirosoma endbachense sp. nov., isolated from a natural salt meadow.</title>
        <authorList>
            <person name="Rojas J."/>
            <person name="Ambika Manirajan B."/>
            <person name="Ratering S."/>
            <person name="Suarez C."/>
            <person name="Geissler-Plaum R."/>
            <person name="Schnell S."/>
        </authorList>
    </citation>
    <scope>NUCLEOTIDE SEQUENCE [LARGE SCALE GENOMIC DNA]</scope>
    <source>
        <strain evidence="2 3">I-24</strain>
    </source>
</reference>
<dbReference type="AlphaFoldDB" id="A0A6P1W1H8"/>